<keyword evidence="2" id="KW-1185">Reference proteome</keyword>
<comment type="caution">
    <text evidence="1">The sequence shown here is derived from an EMBL/GenBank/DDBJ whole genome shotgun (WGS) entry which is preliminary data.</text>
</comment>
<gene>
    <name evidence="1" type="ORF">PHYPSEUDO_012934</name>
</gene>
<evidence type="ECO:0000313" key="2">
    <source>
        <dbReference type="Proteomes" id="UP000694044"/>
    </source>
</evidence>
<dbReference type="AlphaFoldDB" id="A0A8T1V6U0"/>
<accession>A0A8T1V6U0</accession>
<sequence length="150" mass="16490">MGRELVDHNGDAYSCKVDSFDATGSVIRLNNARTGDEWVCCVTYANIDSFWTLSQGSRLYGMPCAAVGIMRDVLHASRGTGPSPYCGSASLVYKHSPFYMEVRVKCTIREVAVEWTFPMVPKAAGEIEHRIAAEALDKKLGGKNKAHDKE</sequence>
<organism evidence="1 2">
    <name type="scientific">Phytophthora pseudosyringae</name>
    <dbReference type="NCBI Taxonomy" id="221518"/>
    <lineage>
        <taxon>Eukaryota</taxon>
        <taxon>Sar</taxon>
        <taxon>Stramenopiles</taxon>
        <taxon>Oomycota</taxon>
        <taxon>Peronosporomycetes</taxon>
        <taxon>Peronosporales</taxon>
        <taxon>Peronosporaceae</taxon>
        <taxon>Phytophthora</taxon>
    </lineage>
</organism>
<reference evidence="1" key="1">
    <citation type="submission" date="2021-02" db="EMBL/GenBank/DDBJ databases">
        <authorList>
            <person name="Palmer J.M."/>
        </authorList>
    </citation>
    <scope>NUCLEOTIDE SEQUENCE</scope>
    <source>
        <strain evidence="1">SCRP734</strain>
    </source>
</reference>
<protein>
    <submittedName>
        <fullName evidence="1">Uncharacterized protein</fullName>
    </submittedName>
</protein>
<dbReference type="OrthoDB" id="10540980at2759"/>
<dbReference type="Proteomes" id="UP000694044">
    <property type="component" value="Unassembled WGS sequence"/>
</dbReference>
<dbReference type="EMBL" id="JAGDFM010000642">
    <property type="protein sequence ID" value="KAG7376676.1"/>
    <property type="molecule type" value="Genomic_DNA"/>
</dbReference>
<proteinExistence type="predicted"/>
<name>A0A8T1V6U0_9STRA</name>
<evidence type="ECO:0000313" key="1">
    <source>
        <dbReference type="EMBL" id="KAG7376676.1"/>
    </source>
</evidence>